<accession>Q1YFB0</accession>
<dbReference type="InterPro" id="IPR003442">
    <property type="entry name" value="T6A_TsaE"/>
</dbReference>
<dbReference type="PANTHER" id="PTHR33540">
    <property type="entry name" value="TRNA THREONYLCARBAMOYLADENOSINE BIOSYNTHESIS PROTEIN TSAE"/>
    <property type="match status" value="1"/>
</dbReference>
<gene>
    <name evidence="12" type="ORF">SI859A1_03271</name>
</gene>
<keyword evidence="4" id="KW-0963">Cytoplasm</keyword>
<comment type="subcellular location">
    <subcellularLocation>
        <location evidence="1">Cytoplasm</location>
    </subcellularLocation>
</comment>
<dbReference type="GO" id="GO:0046872">
    <property type="term" value="F:metal ion binding"/>
    <property type="evidence" value="ECO:0007669"/>
    <property type="project" value="UniProtKB-KW"/>
</dbReference>
<comment type="similarity">
    <text evidence="2">Belongs to the TsaE family.</text>
</comment>
<dbReference type="GO" id="GO:0005737">
    <property type="term" value="C:cytoplasm"/>
    <property type="evidence" value="ECO:0007669"/>
    <property type="project" value="UniProtKB-SubCell"/>
</dbReference>
<dbReference type="OrthoDB" id="9809275at2"/>
<dbReference type="BioCyc" id="AURANTIMONAS:SI859A1_03271-MONOMER"/>
<name>Q1YFB0_AURMS</name>
<keyword evidence="6" id="KW-0479">Metal-binding</keyword>
<feature type="domain" description="Aminoglycoside phosphotransferase" evidence="11">
    <location>
        <begin position="187"/>
        <end position="440"/>
    </location>
</feature>
<proteinExistence type="inferred from homology"/>
<dbReference type="AlphaFoldDB" id="Q1YFB0"/>
<dbReference type="GO" id="GO:0005524">
    <property type="term" value="F:ATP binding"/>
    <property type="evidence" value="ECO:0007669"/>
    <property type="project" value="UniProtKB-KW"/>
</dbReference>
<protein>
    <recommendedName>
        <fullName evidence="3">tRNA threonylcarbamoyladenosine biosynthesis protein TsaE</fullName>
    </recommendedName>
    <alternativeName>
        <fullName evidence="10">t(6)A37 threonylcarbamoyladenosine biosynthesis protein TsaE</fullName>
    </alternativeName>
</protein>
<dbReference type="InterPro" id="IPR011009">
    <property type="entry name" value="Kinase-like_dom_sf"/>
</dbReference>
<keyword evidence="8" id="KW-0067">ATP-binding</keyword>
<evidence type="ECO:0000256" key="10">
    <source>
        <dbReference type="ARBA" id="ARBA00032441"/>
    </source>
</evidence>
<dbReference type="InterPro" id="IPR027417">
    <property type="entry name" value="P-loop_NTPase"/>
</dbReference>
<dbReference type="InterPro" id="IPR002575">
    <property type="entry name" value="Aminoglycoside_PTrfase"/>
</dbReference>
<dbReference type="RefSeq" id="WP_009211084.1">
    <property type="nucleotide sequence ID" value="NZ_BBWP01000005.1"/>
</dbReference>
<evidence type="ECO:0000256" key="9">
    <source>
        <dbReference type="ARBA" id="ARBA00022842"/>
    </source>
</evidence>
<sequence length="522" mass="56648">MNASRPATIASDAPDALVEIVRIPLADEAATLRLGGDLALALTAGDVVALIGDLGAGKSTLARAAIRTLADNPELEVPSPTYTLVQPYETVPPAAHLDLYRLSGDDELDELGFEEMARDGIVFVEWPQNAPSALAAATVTVTLDNTPGGGRTAHVSADAEATPRILRSLAIRRFLAEAGCAEQPRCRFRGDASSRRYETVDRDGLTLVVMDAPRQPDGPPIRDGLPYSRVAHLAEDVAPFVAVANALSAEGFAAPRIHRADLDAGLLLIEHLGSQTLLDADGRPVPERYEAAAEALAALHGTRWDSAMPVADGVCHTVPPYDRRAMRMEVDLLPDWYLPHARRRSASPDETARFAQIWNGLFDALDDAETSLVLRDFHSPNIIWRPAEEGLARIGLIDFQDALIGPAAYDLASLAQDARVDVSAELEARLTAHYVSLRARDAGFDASGFERAYAIMAAQRGSKILGIFVRLLERDGKPQYLRHIPRIKAYLARTLDHPSLTALRDLYQDWGVLDEAPTQRPL</sequence>
<evidence type="ECO:0000256" key="7">
    <source>
        <dbReference type="ARBA" id="ARBA00022741"/>
    </source>
</evidence>
<dbReference type="NCBIfam" id="TIGR00150">
    <property type="entry name" value="T6A_YjeE"/>
    <property type="match status" value="1"/>
</dbReference>
<evidence type="ECO:0000256" key="8">
    <source>
        <dbReference type="ARBA" id="ARBA00022840"/>
    </source>
</evidence>
<dbReference type="GO" id="GO:0002949">
    <property type="term" value="P:tRNA threonylcarbamoyladenosine modification"/>
    <property type="evidence" value="ECO:0007669"/>
    <property type="project" value="InterPro"/>
</dbReference>
<dbReference type="SUPFAM" id="SSF56112">
    <property type="entry name" value="Protein kinase-like (PK-like)"/>
    <property type="match status" value="1"/>
</dbReference>
<evidence type="ECO:0000256" key="2">
    <source>
        <dbReference type="ARBA" id="ARBA00007599"/>
    </source>
</evidence>
<keyword evidence="13" id="KW-1185">Reference proteome</keyword>
<keyword evidence="7" id="KW-0547">Nucleotide-binding</keyword>
<keyword evidence="9" id="KW-0460">Magnesium</keyword>
<dbReference type="HOGENOM" id="CLU_021467_2_1_5"/>
<evidence type="ECO:0000256" key="4">
    <source>
        <dbReference type="ARBA" id="ARBA00022490"/>
    </source>
</evidence>
<keyword evidence="5" id="KW-0819">tRNA processing</keyword>
<dbReference type="PIRSF" id="PIRSF036599">
    <property type="entry name" value="AtpPhos"/>
    <property type="match status" value="1"/>
</dbReference>
<dbReference type="Gene3D" id="3.40.50.300">
    <property type="entry name" value="P-loop containing nucleotide triphosphate hydrolases"/>
    <property type="match status" value="1"/>
</dbReference>
<reference evidence="12 13" key="1">
    <citation type="journal article" date="2008" name="Appl. Environ. Microbiol.">
        <title>Genomic insights into Mn(II) oxidation by the marine alphaproteobacterium Aurantimonas sp. strain SI85-9A1.</title>
        <authorList>
            <person name="Dick G.J."/>
            <person name="Podell S."/>
            <person name="Johnson H.A."/>
            <person name="Rivera-Espinoza Y."/>
            <person name="Bernier-Latmani R."/>
            <person name="McCarthy J.K."/>
            <person name="Torpey J.W."/>
            <person name="Clement B.G."/>
            <person name="Gaasterland T."/>
            <person name="Tebo B.M."/>
        </authorList>
    </citation>
    <scope>NUCLEOTIDE SEQUENCE [LARGE SCALE GENOMIC DNA]</scope>
    <source>
        <strain evidence="12 13">SI85-9A1</strain>
    </source>
</reference>
<evidence type="ECO:0000256" key="5">
    <source>
        <dbReference type="ARBA" id="ARBA00022694"/>
    </source>
</evidence>
<organism evidence="12 13">
    <name type="scientific">Aurantimonas manganoxydans (strain ATCC BAA-1229 / DSM 21871 / SI85-9A1)</name>
    <dbReference type="NCBI Taxonomy" id="287752"/>
    <lineage>
        <taxon>Bacteria</taxon>
        <taxon>Pseudomonadati</taxon>
        <taxon>Pseudomonadota</taxon>
        <taxon>Alphaproteobacteria</taxon>
        <taxon>Hyphomicrobiales</taxon>
        <taxon>Aurantimonadaceae</taxon>
        <taxon>Aurantimonas</taxon>
    </lineage>
</organism>
<dbReference type="Proteomes" id="UP000000321">
    <property type="component" value="Unassembled WGS sequence"/>
</dbReference>
<dbReference type="EMBL" id="AAPJ01000006">
    <property type="protein sequence ID" value="EAS49063.1"/>
    <property type="molecule type" value="Genomic_DNA"/>
</dbReference>
<dbReference type="PANTHER" id="PTHR33540:SF2">
    <property type="entry name" value="TRNA THREONYLCARBAMOYLADENOSINE BIOSYNTHESIS PROTEIN TSAE"/>
    <property type="match status" value="1"/>
</dbReference>
<dbReference type="InterPro" id="IPR012180">
    <property type="entry name" value="Bifunc_ATPase/PTrfase"/>
</dbReference>
<evidence type="ECO:0000256" key="6">
    <source>
        <dbReference type="ARBA" id="ARBA00022723"/>
    </source>
</evidence>
<evidence type="ECO:0000313" key="12">
    <source>
        <dbReference type="EMBL" id="EAS49063.1"/>
    </source>
</evidence>
<evidence type="ECO:0000313" key="13">
    <source>
        <dbReference type="Proteomes" id="UP000000321"/>
    </source>
</evidence>
<evidence type="ECO:0000256" key="3">
    <source>
        <dbReference type="ARBA" id="ARBA00019010"/>
    </source>
</evidence>
<evidence type="ECO:0000259" key="11">
    <source>
        <dbReference type="Pfam" id="PF01636"/>
    </source>
</evidence>
<comment type="caution">
    <text evidence="12">The sequence shown here is derived from an EMBL/GenBank/DDBJ whole genome shotgun (WGS) entry which is preliminary data.</text>
</comment>
<dbReference type="Pfam" id="PF01636">
    <property type="entry name" value="APH"/>
    <property type="match status" value="1"/>
</dbReference>
<dbReference type="Gene3D" id="3.90.1200.10">
    <property type="match status" value="1"/>
</dbReference>
<dbReference type="Pfam" id="PF02367">
    <property type="entry name" value="TsaE"/>
    <property type="match status" value="1"/>
</dbReference>
<evidence type="ECO:0000256" key="1">
    <source>
        <dbReference type="ARBA" id="ARBA00004496"/>
    </source>
</evidence>
<dbReference type="Gene3D" id="3.30.200.20">
    <property type="entry name" value="Phosphorylase Kinase, domain 1"/>
    <property type="match status" value="1"/>
</dbReference>
<dbReference type="SUPFAM" id="SSF52540">
    <property type="entry name" value="P-loop containing nucleoside triphosphate hydrolases"/>
    <property type="match status" value="1"/>
</dbReference>